<name>A0A4Y2D919_ARAVE</name>
<proteinExistence type="predicted"/>
<sequence>MFPMLYHHAYTGTGSQNGSLCLMIVYMVHIGPTTKQVRKKGQMSILALPRSLRLGIMQAVPVAFSLDDDEKVEDVLGKEKHEGINPTSLFRRLVI</sequence>
<evidence type="ECO:0000313" key="2">
    <source>
        <dbReference type="Proteomes" id="UP000499080"/>
    </source>
</evidence>
<evidence type="ECO:0000313" key="1">
    <source>
        <dbReference type="EMBL" id="GBM13200.1"/>
    </source>
</evidence>
<gene>
    <name evidence="1" type="ORF">AVEN_34880_1</name>
</gene>
<reference evidence="1 2" key="1">
    <citation type="journal article" date="2019" name="Sci. Rep.">
        <title>Orb-weaving spider Araneus ventricosus genome elucidates the spidroin gene catalogue.</title>
        <authorList>
            <person name="Kono N."/>
            <person name="Nakamura H."/>
            <person name="Ohtoshi R."/>
            <person name="Moran D.A.P."/>
            <person name="Shinohara A."/>
            <person name="Yoshida Y."/>
            <person name="Fujiwara M."/>
            <person name="Mori M."/>
            <person name="Tomita M."/>
            <person name="Arakawa K."/>
        </authorList>
    </citation>
    <scope>NUCLEOTIDE SEQUENCE [LARGE SCALE GENOMIC DNA]</scope>
</reference>
<dbReference type="EMBL" id="BGPR01242077">
    <property type="protein sequence ID" value="GBM13200.1"/>
    <property type="molecule type" value="Genomic_DNA"/>
</dbReference>
<dbReference type="Proteomes" id="UP000499080">
    <property type="component" value="Unassembled WGS sequence"/>
</dbReference>
<protein>
    <submittedName>
        <fullName evidence="1">Uncharacterized protein</fullName>
    </submittedName>
</protein>
<keyword evidence="2" id="KW-1185">Reference proteome</keyword>
<accession>A0A4Y2D919</accession>
<comment type="caution">
    <text evidence="1">The sequence shown here is derived from an EMBL/GenBank/DDBJ whole genome shotgun (WGS) entry which is preliminary data.</text>
</comment>
<organism evidence="1 2">
    <name type="scientific">Araneus ventricosus</name>
    <name type="common">Orbweaver spider</name>
    <name type="synonym">Epeira ventricosa</name>
    <dbReference type="NCBI Taxonomy" id="182803"/>
    <lineage>
        <taxon>Eukaryota</taxon>
        <taxon>Metazoa</taxon>
        <taxon>Ecdysozoa</taxon>
        <taxon>Arthropoda</taxon>
        <taxon>Chelicerata</taxon>
        <taxon>Arachnida</taxon>
        <taxon>Araneae</taxon>
        <taxon>Araneomorphae</taxon>
        <taxon>Entelegynae</taxon>
        <taxon>Araneoidea</taxon>
        <taxon>Araneidae</taxon>
        <taxon>Araneus</taxon>
    </lineage>
</organism>
<dbReference type="AlphaFoldDB" id="A0A4Y2D919"/>